<evidence type="ECO:0000256" key="4">
    <source>
        <dbReference type="ARBA" id="ARBA00022763"/>
    </source>
</evidence>
<dbReference type="SUPFAM" id="SSF56672">
    <property type="entry name" value="DNA/RNA polymerases"/>
    <property type="match status" value="1"/>
</dbReference>
<dbReference type="PANTHER" id="PTHR11076">
    <property type="entry name" value="DNA REPAIR POLYMERASE UMUC / TRANSFERASE FAMILY MEMBER"/>
    <property type="match status" value="1"/>
</dbReference>
<dbReference type="InterPro" id="IPR043502">
    <property type="entry name" value="DNA/RNA_pol_sf"/>
</dbReference>
<evidence type="ECO:0000256" key="8">
    <source>
        <dbReference type="SAM" id="MobiDB-lite"/>
    </source>
</evidence>
<dbReference type="GO" id="GO:0008270">
    <property type="term" value="F:zinc ion binding"/>
    <property type="evidence" value="ECO:0007669"/>
    <property type="project" value="UniProtKB-KW"/>
</dbReference>
<dbReference type="Pfam" id="PF11798">
    <property type="entry name" value="IMS_HHH"/>
    <property type="match status" value="1"/>
</dbReference>
<evidence type="ECO:0000259" key="9">
    <source>
        <dbReference type="PROSITE" id="PS50173"/>
    </source>
</evidence>
<dbReference type="GO" id="GO:0005634">
    <property type="term" value="C:nucleus"/>
    <property type="evidence" value="ECO:0007669"/>
    <property type="project" value="TreeGrafter"/>
</dbReference>
<dbReference type="GO" id="GO:0042276">
    <property type="term" value="P:error-prone translesion synthesis"/>
    <property type="evidence" value="ECO:0007669"/>
    <property type="project" value="TreeGrafter"/>
</dbReference>
<dbReference type="SMART" id="SM00734">
    <property type="entry name" value="ZnF_Rad18"/>
    <property type="match status" value="1"/>
</dbReference>
<dbReference type="InterPro" id="IPR001126">
    <property type="entry name" value="UmuC"/>
</dbReference>
<comment type="similarity">
    <text evidence="1">Belongs to the DNA polymerase type-Y family.</text>
</comment>
<dbReference type="GO" id="GO:0006281">
    <property type="term" value="P:DNA repair"/>
    <property type="evidence" value="ECO:0007669"/>
    <property type="project" value="UniProtKB-KW"/>
</dbReference>
<keyword evidence="5" id="KW-0863">Zinc-finger</keyword>
<name>A0A9P6E0Y1_9AGAM</name>
<dbReference type="InterPro" id="IPR043128">
    <property type="entry name" value="Rev_trsase/Diguanyl_cyclase"/>
</dbReference>
<evidence type="ECO:0000256" key="5">
    <source>
        <dbReference type="ARBA" id="ARBA00022771"/>
    </source>
</evidence>
<dbReference type="Gene3D" id="3.30.70.270">
    <property type="match status" value="1"/>
</dbReference>
<dbReference type="OrthoDB" id="1747274at2759"/>
<feature type="region of interest" description="Disordered" evidence="8">
    <location>
        <begin position="596"/>
        <end position="639"/>
    </location>
</feature>
<evidence type="ECO:0000256" key="2">
    <source>
        <dbReference type="ARBA" id="ARBA00016178"/>
    </source>
</evidence>
<dbReference type="Gene3D" id="3.30.1490.100">
    <property type="entry name" value="DNA polymerase, Y-family, little finger domain"/>
    <property type="match status" value="1"/>
</dbReference>
<dbReference type="Gene3D" id="1.10.150.20">
    <property type="entry name" value="5' to 3' exonuclease, C-terminal subdomain"/>
    <property type="match status" value="1"/>
</dbReference>
<dbReference type="InterPro" id="IPR050116">
    <property type="entry name" value="DNA_polymerase-Y"/>
</dbReference>
<evidence type="ECO:0000256" key="1">
    <source>
        <dbReference type="ARBA" id="ARBA00010945"/>
    </source>
</evidence>
<reference evidence="10" key="1">
    <citation type="journal article" date="2020" name="Nat. Commun.">
        <title>Large-scale genome sequencing of mycorrhizal fungi provides insights into the early evolution of symbiotic traits.</title>
        <authorList>
            <person name="Miyauchi S."/>
            <person name="Kiss E."/>
            <person name="Kuo A."/>
            <person name="Drula E."/>
            <person name="Kohler A."/>
            <person name="Sanchez-Garcia M."/>
            <person name="Morin E."/>
            <person name="Andreopoulos B."/>
            <person name="Barry K.W."/>
            <person name="Bonito G."/>
            <person name="Buee M."/>
            <person name="Carver A."/>
            <person name="Chen C."/>
            <person name="Cichocki N."/>
            <person name="Clum A."/>
            <person name="Culley D."/>
            <person name="Crous P.W."/>
            <person name="Fauchery L."/>
            <person name="Girlanda M."/>
            <person name="Hayes R.D."/>
            <person name="Keri Z."/>
            <person name="LaButti K."/>
            <person name="Lipzen A."/>
            <person name="Lombard V."/>
            <person name="Magnuson J."/>
            <person name="Maillard F."/>
            <person name="Murat C."/>
            <person name="Nolan M."/>
            <person name="Ohm R.A."/>
            <person name="Pangilinan J."/>
            <person name="Pereira M.F."/>
            <person name="Perotto S."/>
            <person name="Peter M."/>
            <person name="Pfister S."/>
            <person name="Riley R."/>
            <person name="Sitrit Y."/>
            <person name="Stielow J.B."/>
            <person name="Szollosi G."/>
            <person name="Zifcakova L."/>
            <person name="Stursova M."/>
            <person name="Spatafora J.W."/>
            <person name="Tedersoo L."/>
            <person name="Vaario L.M."/>
            <person name="Yamada A."/>
            <person name="Yan M."/>
            <person name="Wang P."/>
            <person name="Xu J."/>
            <person name="Bruns T."/>
            <person name="Baldrian P."/>
            <person name="Vilgalys R."/>
            <person name="Dunand C."/>
            <person name="Henrissat B."/>
            <person name="Grigoriev I.V."/>
            <person name="Hibbett D."/>
            <person name="Nagy L.G."/>
            <person name="Martin F.M."/>
        </authorList>
    </citation>
    <scope>NUCLEOTIDE SEQUENCE</scope>
    <source>
        <strain evidence="10">UP504</strain>
    </source>
</reference>
<dbReference type="CDD" id="cd03586">
    <property type="entry name" value="PolY_Pol_IV_kappa"/>
    <property type="match status" value="1"/>
</dbReference>
<dbReference type="Gene3D" id="3.30.160.60">
    <property type="entry name" value="Classic Zinc Finger"/>
    <property type="match status" value="1"/>
</dbReference>
<keyword evidence="11" id="KW-1185">Reference proteome</keyword>
<keyword evidence="3" id="KW-0479">Metal-binding</keyword>
<comment type="caution">
    <text evidence="10">The sequence shown here is derived from an EMBL/GenBank/DDBJ whole genome shotgun (WGS) entry which is preliminary data.</text>
</comment>
<gene>
    <name evidence="10" type="ORF">BS47DRAFT_1482521</name>
</gene>
<feature type="compositionally biased region" description="Polar residues" evidence="8">
    <location>
        <begin position="532"/>
        <end position="550"/>
    </location>
</feature>
<dbReference type="PROSITE" id="PS50173">
    <property type="entry name" value="UMUC"/>
    <property type="match status" value="1"/>
</dbReference>
<dbReference type="SUPFAM" id="SSF100879">
    <property type="entry name" value="Lesion bypass DNA polymerase (Y-family), little finger domain"/>
    <property type="match status" value="1"/>
</dbReference>
<evidence type="ECO:0000313" key="10">
    <source>
        <dbReference type="EMBL" id="KAF9518664.1"/>
    </source>
</evidence>
<feature type="compositionally biased region" description="Polar residues" evidence="8">
    <location>
        <begin position="510"/>
        <end position="520"/>
    </location>
</feature>
<dbReference type="InterPro" id="IPR017961">
    <property type="entry name" value="DNA_pol_Y-fam_little_finger"/>
</dbReference>
<keyword evidence="7" id="KW-0234">DNA repair</keyword>
<organism evidence="10 11">
    <name type="scientific">Hydnum rufescens UP504</name>
    <dbReference type="NCBI Taxonomy" id="1448309"/>
    <lineage>
        <taxon>Eukaryota</taxon>
        <taxon>Fungi</taxon>
        <taxon>Dikarya</taxon>
        <taxon>Basidiomycota</taxon>
        <taxon>Agaricomycotina</taxon>
        <taxon>Agaricomycetes</taxon>
        <taxon>Cantharellales</taxon>
        <taxon>Hydnaceae</taxon>
        <taxon>Hydnum</taxon>
    </lineage>
</organism>
<dbReference type="GO" id="GO:0003887">
    <property type="term" value="F:DNA-directed DNA polymerase activity"/>
    <property type="evidence" value="ECO:0007669"/>
    <property type="project" value="InterPro"/>
</dbReference>
<evidence type="ECO:0000256" key="6">
    <source>
        <dbReference type="ARBA" id="ARBA00022833"/>
    </source>
</evidence>
<protein>
    <recommendedName>
        <fullName evidence="2">DNA polymerase kappa</fullName>
    </recommendedName>
</protein>
<dbReference type="InterPro" id="IPR022880">
    <property type="entry name" value="DNApol_IV"/>
</dbReference>
<sequence length="639" mass="71424">MNMVDIAQADASVDHIISELELTRDLSRVICHVDLDAFFASVESLDNPSLVGKPFGVSEGVLTTANYEARKYGCRSGMATFIAKKLCPHLIVVPSRFHRYAEKSKEVMSVLEKYDPDMCVMGADEAFLTLNDYCDTHNLTAEECVEQMRAEVFRETKLTCSAGIAANRMLAKICSDRNKPNGQFSLPRDSRTIIEFMHDLPIRKIPGIGRVSERILTETGVKTCGDVYTHRAMISAMDKQLGLRGLLKAYLGLSSNVVQPPARELRKSVGVETYWNLPSVVFFHANIGSYRTFTTLSDKDKLLGKLEKVASDLEEDLARTGWAGRTITLKYKLDNFQSMCKPTWEYLENILIVTFVYEAFTRSKTLPRYITTKEDILAAGKDLFLRELPLKLRLIGLRLTTLKDLRSHAGRIEQFFGKGNEPQAQKHMIQDSEDEDANSMIDHSLRSDAEMTDHEDDGVQWDTEIPRMPARWGNVSPGTSPSKRGSWDVPQPEASTSAETPRSPAPVTPASRTSRLSESPSRLRKRRKADLSESSDSPARVANETTSNVGAMQHTPCPICGKELYVDNAGLNSHVDYCLSRGTIRTVQAAAAHDVDHMDGHHHAQRREKGVSGNDRSMDKSGQRARRLYDFGSSRRRGS</sequence>
<feature type="compositionally biased region" description="Basic and acidic residues" evidence="8">
    <location>
        <begin position="596"/>
        <end position="622"/>
    </location>
</feature>
<dbReference type="Gene3D" id="3.40.1170.60">
    <property type="match status" value="1"/>
</dbReference>
<keyword evidence="4" id="KW-0227">DNA damage</keyword>
<accession>A0A9P6E0Y1</accession>
<dbReference type="Pfam" id="PF00817">
    <property type="entry name" value="IMS"/>
    <property type="match status" value="1"/>
</dbReference>
<dbReference type="AlphaFoldDB" id="A0A9P6E0Y1"/>
<dbReference type="GO" id="GO:0003684">
    <property type="term" value="F:damaged DNA binding"/>
    <property type="evidence" value="ECO:0007669"/>
    <property type="project" value="InterPro"/>
</dbReference>
<feature type="region of interest" description="Disordered" evidence="8">
    <location>
        <begin position="416"/>
        <end position="437"/>
    </location>
</feature>
<evidence type="ECO:0000313" key="11">
    <source>
        <dbReference type="Proteomes" id="UP000886523"/>
    </source>
</evidence>
<dbReference type="InterPro" id="IPR006642">
    <property type="entry name" value="Rad18_UBZ4"/>
</dbReference>
<feature type="domain" description="UmuC" evidence="9">
    <location>
        <begin position="30"/>
        <end position="209"/>
    </location>
</feature>
<dbReference type="InterPro" id="IPR036775">
    <property type="entry name" value="DNA_pol_Y-fam_lit_finger_sf"/>
</dbReference>
<dbReference type="EMBL" id="MU128923">
    <property type="protein sequence ID" value="KAF9518664.1"/>
    <property type="molecule type" value="Genomic_DNA"/>
</dbReference>
<evidence type="ECO:0000256" key="3">
    <source>
        <dbReference type="ARBA" id="ARBA00022723"/>
    </source>
</evidence>
<evidence type="ECO:0000256" key="7">
    <source>
        <dbReference type="ARBA" id="ARBA00023204"/>
    </source>
</evidence>
<proteinExistence type="inferred from homology"/>
<dbReference type="InterPro" id="IPR024728">
    <property type="entry name" value="PolY_HhH_motif"/>
</dbReference>
<dbReference type="PANTHER" id="PTHR11076:SF33">
    <property type="entry name" value="DNA POLYMERASE KAPPA"/>
    <property type="match status" value="1"/>
</dbReference>
<dbReference type="FunFam" id="3.40.1170.60:FF:000014">
    <property type="entry name" value="Related to DNA polymerase kappa"/>
    <property type="match status" value="1"/>
</dbReference>
<dbReference type="Pfam" id="PF11799">
    <property type="entry name" value="IMS_C"/>
    <property type="match status" value="1"/>
</dbReference>
<dbReference type="GO" id="GO:0070987">
    <property type="term" value="P:error-free translesion synthesis"/>
    <property type="evidence" value="ECO:0007669"/>
    <property type="project" value="UniProtKB-ARBA"/>
</dbReference>
<keyword evidence="6" id="KW-0862">Zinc</keyword>
<dbReference type="PIRSF" id="PIRSF036603">
    <property type="entry name" value="DPol_eta"/>
    <property type="match status" value="1"/>
</dbReference>
<dbReference type="Proteomes" id="UP000886523">
    <property type="component" value="Unassembled WGS sequence"/>
</dbReference>
<feature type="region of interest" description="Disordered" evidence="8">
    <location>
        <begin position="463"/>
        <end position="554"/>
    </location>
</feature>